<feature type="transmembrane region" description="Helical" evidence="5">
    <location>
        <begin position="170"/>
        <end position="192"/>
    </location>
</feature>
<keyword evidence="7" id="KW-1185">Reference proteome</keyword>
<evidence type="ECO:0000256" key="5">
    <source>
        <dbReference type="RuleBase" id="RU363041"/>
    </source>
</evidence>
<evidence type="ECO:0000313" key="6">
    <source>
        <dbReference type="EMBL" id="AVJ29849.1"/>
    </source>
</evidence>
<keyword evidence="4 5" id="KW-0472">Membrane</keyword>
<dbReference type="RefSeq" id="WP_105240511.1">
    <property type="nucleotide sequence ID" value="NZ_CP023270.1"/>
</dbReference>
<evidence type="ECO:0000256" key="2">
    <source>
        <dbReference type="ARBA" id="ARBA00022692"/>
    </source>
</evidence>
<comment type="subcellular location">
    <subcellularLocation>
        <location evidence="5">Cell membrane</location>
        <topology evidence="5">Multi-pass membrane protein</topology>
    </subcellularLocation>
    <subcellularLocation>
        <location evidence="1">Membrane</location>
        <topology evidence="1">Multi-pass membrane protein</topology>
    </subcellularLocation>
</comment>
<keyword evidence="5" id="KW-1003">Cell membrane</keyword>
<evidence type="ECO:0000256" key="1">
    <source>
        <dbReference type="ARBA" id="ARBA00004141"/>
    </source>
</evidence>
<organism evidence="6 7">
    <name type="scientific">Achromobacter spanius</name>
    <dbReference type="NCBI Taxonomy" id="217203"/>
    <lineage>
        <taxon>Bacteria</taxon>
        <taxon>Pseudomonadati</taxon>
        <taxon>Pseudomonadota</taxon>
        <taxon>Betaproteobacteria</taxon>
        <taxon>Burkholderiales</taxon>
        <taxon>Alcaligenaceae</taxon>
        <taxon>Achromobacter</taxon>
    </lineage>
</organism>
<keyword evidence="3 5" id="KW-1133">Transmembrane helix</keyword>
<proteinExistence type="inferred from homology"/>
<name>A0A2S0ICT5_9BURK</name>
<reference evidence="6 7" key="1">
    <citation type="submission" date="2017-09" db="EMBL/GenBank/DDBJ databases">
        <title>Genomic, metabolic, and phenotypic characteristics of bacterial isolates from the natural microbiome of the model nematode Caenorhabditis elegans.</title>
        <authorList>
            <person name="Zimmermann J."/>
            <person name="Obeng N."/>
            <person name="Yang W."/>
            <person name="Obeng O."/>
            <person name="Kissoyan K."/>
            <person name="Pees B."/>
            <person name="Dirksen P."/>
            <person name="Hoppner M."/>
            <person name="Franke A."/>
            <person name="Rosenstiel P."/>
            <person name="Leippe M."/>
            <person name="Dierking K."/>
            <person name="Kaleta C."/>
            <person name="Schulenburg H."/>
        </authorList>
    </citation>
    <scope>NUCLEOTIDE SEQUENCE [LARGE SCALE GENOMIC DNA]</scope>
    <source>
        <strain evidence="6 7">MYb73</strain>
    </source>
</reference>
<feature type="transmembrane region" description="Helical" evidence="5">
    <location>
        <begin position="228"/>
        <end position="249"/>
    </location>
</feature>
<dbReference type="GO" id="GO:0005886">
    <property type="term" value="C:plasma membrane"/>
    <property type="evidence" value="ECO:0007669"/>
    <property type="project" value="UniProtKB-SubCell"/>
</dbReference>
<feature type="transmembrane region" description="Helical" evidence="5">
    <location>
        <begin position="129"/>
        <end position="150"/>
    </location>
</feature>
<dbReference type="AlphaFoldDB" id="A0A2S0ICT5"/>
<dbReference type="InterPro" id="IPR002781">
    <property type="entry name" value="TM_pro_TauE-like"/>
</dbReference>
<feature type="transmembrane region" description="Helical" evidence="5">
    <location>
        <begin position="27"/>
        <end position="60"/>
    </location>
</feature>
<evidence type="ECO:0000256" key="4">
    <source>
        <dbReference type="ARBA" id="ARBA00023136"/>
    </source>
</evidence>
<evidence type="ECO:0000256" key="3">
    <source>
        <dbReference type="ARBA" id="ARBA00022989"/>
    </source>
</evidence>
<dbReference type="Proteomes" id="UP000239477">
    <property type="component" value="Chromosome"/>
</dbReference>
<protein>
    <recommendedName>
        <fullName evidence="5">Probable membrane transporter protein</fullName>
    </recommendedName>
</protein>
<dbReference type="EMBL" id="CP023270">
    <property type="protein sequence ID" value="AVJ29849.1"/>
    <property type="molecule type" value="Genomic_DNA"/>
</dbReference>
<feature type="transmembrane region" description="Helical" evidence="5">
    <location>
        <begin position="199"/>
        <end position="216"/>
    </location>
</feature>
<comment type="similarity">
    <text evidence="5">Belongs to the 4-toluene sulfonate uptake permease (TSUP) (TC 2.A.102) family.</text>
</comment>
<gene>
    <name evidence="6" type="ORF">CLM73_23650</name>
</gene>
<feature type="transmembrane region" description="Helical" evidence="5">
    <location>
        <begin position="72"/>
        <end position="94"/>
    </location>
</feature>
<accession>A0A2S0ICT5</accession>
<evidence type="ECO:0000313" key="7">
    <source>
        <dbReference type="Proteomes" id="UP000239477"/>
    </source>
</evidence>
<sequence length="252" mass="27062">MLNSMLFLVFVAVAVYAQNLTGFALALVLLGLTGAAGILPLPDVVNAVSIIAVVNAAVFLYRRRALRLDRKLWPLLIASTLGTMLGIAALAWIMGNAYELLRLLLGLSIIYCAWMLGQSNRTRAAESSPGAFLAIGFLSGLMNGLFAAGGPPLVFLLYRQPWDLARTRESLMFLNGAAGLIRFAVMMPTIGFTELSFELTIMAVPIVLLVTILTARRPPPFSPVVLRLIVRTLLAATGIIMSVSSISVLQST</sequence>
<dbReference type="Pfam" id="PF01925">
    <property type="entry name" value="TauE"/>
    <property type="match status" value="1"/>
</dbReference>
<dbReference type="OrthoDB" id="7029178at2"/>
<keyword evidence="2 5" id="KW-0812">Transmembrane</keyword>